<name>A0A9X3BMR6_9MYCO</name>
<proteinExistence type="predicted"/>
<comment type="caution">
    <text evidence="6">The sequence shown here is derived from an EMBL/GenBank/DDBJ whole genome shotgun (WGS) entry which is preliminary data.</text>
</comment>
<keyword evidence="1" id="KW-0949">S-adenosyl-L-methionine</keyword>
<dbReference type="InterPro" id="IPR007197">
    <property type="entry name" value="rSAM"/>
</dbReference>
<evidence type="ECO:0000256" key="1">
    <source>
        <dbReference type="ARBA" id="ARBA00022691"/>
    </source>
</evidence>
<dbReference type="Pfam" id="PF23545">
    <property type="entry name" value="Zn_ribbon_HMPTM"/>
    <property type="match status" value="1"/>
</dbReference>
<dbReference type="EMBL" id="JACKSJ010000093">
    <property type="protein sequence ID" value="MCV7170699.1"/>
    <property type="molecule type" value="Genomic_DNA"/>
</dbReference>
<keyword evidence="3" id="KW-0408">Iron</keyword>
<dbReference type="PANTHER" id="PTHR43306:SF1">
    <property type="entry name" value="7,8-DIHYDRO-6-HYDROXYMETHYLPTERIN DIMETHYLTRANSFERASE"/>
    <property type="match status" value="1"/>
</dbReference>
<dbReference type="RefSeq" id="WP_264012880.1">
    <property type="nucleotide sequence ID" value="NZ_JACKSJ010000093.1"/>
</dbReference>
<dbReference type="SFLD" id="SFLDS00029">
    <property type="entry name" value="Radical_SAM"/>
    <property type="match status" value="1"/>
</dbReference>
<dbReference type="SFLD" id="SFLDG01067">
    <property type="entry name" value="SPASM/twitch_domain_containing"/>
    <property type="match status" value="1"/>
</dbReference>
<dbReference type="AlphaFoldDB" id="A0A9X3BMR6"/>
<dbReference type="GO" id="GO:0051536">
    <property type="term" value="F:iron-sulfur cluster binding"/>
    <property type="evidence" value="ECO:0007669"/>
    <property type="project" value="UniProtKB-KW"/>
</dbReference>
<dbReference type="InterPro" id="IPR058240">
    <property type="entry name" value="rSAM_sf"/>
</dbReference>
<keyword evidence="7" id="KW-1185">Reference proteome</keyword>
<dbReference type="PROSITE" id="PS51918">
    <property type="entry name" value="RADICAL_SAM"/>
    <property type="match status" value="1"/>
</dbReference>
<dbReference type="CDD" id="cd01335">
    <property type="entry name" value="Radical_SAM"/>
    <property type="match status" value="1"/>
</dbReference>
<feature type="domain" description="Radical SAM core" evidence="5">
    <location>
        <begin position="108"/>
        <end position="331"/>
    </location>
</feature>
<sequence length="518" mass="57710">MTPGMSLRGDRIHRYVTAYCPRCHDQAPERPLADVVRLNAWLVERDGRVWLERGCREHGLVRTLYDEDPEILSYLEEWTAPTKAHVPDVAGNFDPVPSAYLRGLPEMQTQHTCILLEDIAETCNLRCPTCFTDSSPDLRNVVPVADVLANVDQRLARENGRIDVLMLSGGEPTLHPDLARLLTELTARPITRILVNSNGIRIATDDALLDLLTEHRQRVEVYLQYDGQAAATHRFHRGGDLSRMKATALQRLSEREIFTTLVMTVTLGVNDDEIGQMVRLALDTPYVGGLTIQPQFGSGRSGLIDPLDRLTHTGVLSRLGPQTDGLVTWRDLTALPCSHPHCCSVGYLIRDDSDRWRSLVSLIGHDVLKDRLGLVANRIADAEIPQQLRVAVQESLLGLLSEQSSLSHPKIGDIWRIICESCDLGMSTMLTLASSALPGRRNKIRRLLGERVVRLTVKPFMDMSTMIEERLVQCCVHVGTRSTQDQCAPFCAVQAWPALGRQRLSIAAGRELPLIEAT</sequence>
<reference evidence="6" key="2">
    <citation type="journal article" date="2022" name="BMC Genomics">
        <title>Comparative genome analysis of mycobacteria focusing on tRNA and non-coding RNA.</title>
        <authorList>
            <person name="Behra P.R.K."/>
            <person name="Pettersson B.M.F."/>
            <person name="Ramesh M."/>
            <person name="Das S."/>
            <person name="Dasgupta S."/>
            <person name="Kirsebom L.A."/>
        </authorList>
    </citation>
    <scope>NUCLEOTIDE SEQUENCE</scope>
    <source>
        <strain evidence="6">DSM 44615</strain>
    </source>
</reference>
<dbReference type="GO" id="GO:0003824">
    <property type="term" value="F:catalytic activity"/>
    <property type="evidence" value="ECO:0007669"/>
    <property type="project" value="InterPro"/>
</dbReference>
<dbReference type="SUPFAM" id="SSF102114">
    <property type="entry name" value="Radical SAM enzymes"/>
    <property type="match status" value="1"/>
</dbReference>
<evidence type="ECO:0000256" key="2">
    <source>
        <dbReference type="ARBA" id="ARBA00022723"/>
    </source>
</evidence>
<evidence type="ECO:0000256" key="4">
    <source>
        <dbReference type="ARBA" id="ARBA00023014"/>
    </source>
</evidence>
<evidence type="ECO:0000256" key="3">
    <source>
        <dbReference type="ARBA" id="ARBA00023004"/>
    </source>
</evidence>
<organism evidence="6 7">
    <name type="scientific">[Mycobacterium] manitobense</name>
    <dbReference type="NCBI Taxonomy" id="190147"/>
    <lineage>
        <taxon>Bacteria</taxon>
        <taxon>Bacillati</taxon>
        <taxon>Actinomycetota</taxon>
        <taxon>Actinomycetes</taxon>
        <taxon>Mycobacteriales</taxon>
        <taxon>Mycobacteriaceae</taxon>
        <taxon>Mycolicibacterium</taxon>
    </lineage>
</organism>
<dbReference type="InterPro" id="IPR034474">
    <property type="entry name" value="Methyltransferase_Class_D"/>
</dbReference>
<evidence type="ECO:0000313" key="6">
    <source>
        <dbReference type="EMBL" id="MCV7170699.1"/>
    </source>
</evidence>
<evidence type="ECO:0000259" key="5">
    <source>
        <dbReference type="PROSITE" id="PS51918"/>
    </source>
</evidence>
<protein>
    <submittedName>
        <fullName evidence="6">Radical SAM protein</fullName>
    </submittedName>
</protein>
<evidence type="ECO:0000313" key="7">
    <source>
        <dbReference type="Proteomes" id="UP001140293"/>
    </source>
</evidence>
<dbReference type="Proteomes" id="UP001140293">
    <property type="component" value="Unassembled WGS sequence"/>
</dbReference>
<keyword evidence="4" id="KW-0411">Iron-sulfur</keyword>
<reference evidence="6" key="1">
    <citation type="submission" date="2020-07" db="EMBL/GenBank/DDBJ databases">
        <authorList>
            <person name="Pettersson B.M.F."/>
            <person name="Behra P.R.K."/>
            <person name="Ramesh M."/>
            <person name="Das S."/>
            <person name="Dasgupta S."/>
            <person name="Kirsebom L.A."/>
        </authorList>
    </citation>
    <scope>NUCLEOTIDE SEQUENCE</scope>
    <source>
        <strain evidence="6">DSM 44615</strain>
    </source>
</reference>
<dbReference type="Pfam" id="PF04055">
    <property type="entry name" value="Radical_SAM"/>
    <property type="match status" value="1"/>
</dbReference>
<dbReference type="InterPro" id="IPR056488">
    <property type="entry name" value="Zn_ribbon_HMPTM"/>
</dbReference>
<accession>A0A9X3BMR6</accession>
<dbReference type="GO" id="GO:0046872">
    <property type="term" value="F:metal ion binding"/>
    <property type="evidence" value="ECO:0007669"/>
    <property type="project" value="UniProtKB-KW"/>
</dbReference>
<dbReference type="Gene3D" id="3.20.20.70">
    <property type="entry name" value="Aldolase class I"/>
    <property type="match status" value="1"/>
</dbReference>
<gene>
    <name evidence="6" type="ORF">H7I41_12315</name>
</gene>
<dbReference type="PANTHER" id="PTHR43306">
    <property type="entry name" value="7,8-DIHYDRO-6-HYDROXYMETHYLPTERIN DIMETHYLTRANSFERASE"/>
    <property type="match status" value="1"/>
</dbReference>
<dbReference type="InterPro" id="IPR013785">
    <property type="entry name" value="Aldolase_TIM"/>
</dbReference>
<keyword evidence="2" id="KW-0479">Metal-binding</keyword>